<evidence type="ECO:0000313" key="4">
    <source>
        <dbReference type="EMBL" id="KPJ69501.1"/>
    </source>
</evidence>
<dbReference type="PANTHER" id="PTHR44757">
    <property type="entry name" value="DIGUANYLATE CYCLASE DGCP"/>
    <property type="match status" value="1"/>
</dbReference>
<dbReference type="GO" id="GO:0006355">
    <property type="term" value="P:regulation of DNA-templated transcription"/>
    <property type="evidence" value="ECO:0007669"/>
    <property type="project" value="InterPro"/>
</dbReference>
<comment type="caution">
    <text evidence="4">The sequence shown here is derived from an EMBL/GenBank/DDBJ whole genome shotgun (WGS) entry which is preliminary data.</text>
</comment>
<dbReference type="PANTHER" id="PTHR44757:SF2">
    <property type="entry name" value="BIOFILM ARCHITECTURE MAINTENANCE PROTEIN MBAA"/>
    <property type="match status" value="1"/>
</dbReference>
<dbReference type="SMART" id="SM00086">
    <property type="entry name" value="PAC"/>
    <property type="match status" value="3"/>
</dbReference>
<dbReference type="InterPro" id="IPR052155">
    <property type="entry name" value="Biofilm_reg_signaling"/>
</dbReference>
<feature type="domain" description="PAC" evidence="3">
    <location>
        <begin position="332"/>
        <end position="388"/>
    </location>
</feature>
<organism evidence="4 5">
    <name type="scientific">candidate division WOR-1 bacterium DG_54_3</name>
    <dbReference type="NCBI Taxonomy" id="1703775"/>
    <lineage>
        <taxon>Bacteria</taxon>
        <taxon>Bacillati</taxon>
        <taxon>Saganbacteria</taxon>
    </lineage>
</organism>
<dbReference type="PROSITE" id="PS50112">
    <property type="entry name" value="PAS"/>
    <property type="match status" value="3"/>
</dbReference>
<feature type="domain" description="PAC" evidence="3">
    <location>
        <begin position="89"/>
        <end position="141"/>
    </location>
</feature>
<dbReference type="InterPro" id="IPR013767">
    <property type="entry name" value="PAS_fold"/>
</dbReference>
<keyword evidence="1" id="KW-0175">Coiled coil</keyword>
<dbReference type="Proteomes" id="UP000051861">
    <property type="component" value="Unassembled WGS sequence"/>
</dbReference>
<protein>
    <recommendedName>
        <fullName evidence="6">Histidine kinase</fullName>
    </recommendedName>
</protein>
<feature type="domain" description="PAS" evidence="2">
    <location>
        <begin position="264"/>
        <end position="334"/>
    </location>
</feature>
<dbReference type="PROSITE" id="PS50113">
    <property type="entry name" value="PAC"/>
    <property type="match status" value="2"/>
</dbReference>
<dbReference type="InterPro" id="IPR001610">
    <property type="entry name" value="PAC"/>
</dbReference>
<evidence type="ECO:0000259" key="2">
    <source>
        <dbReference type="PROSITE" id="PS50112"/>
    </source>
</evidence>
<sequence length="429" mass="49302">MVEISDEVYINLYESAEMYKTLIETSPDAVTATDLKGNITLVSKQTLELHGYRNEKELIGKSAFELIAPEDHERAMVNLQKTLTEGSIRNIEYTLLKRDGTRFIGELNASLIKNGSGNPKAFIASTRDISWRKRIEETLRESEEKYRNLFEQSPIGVGLASPDGRIIAANKAMETITGYSLEELKKINLIDTYENPEDRKVLVEALRQNGSVINFPVRLRRKVGTAYDALLNISIIHIADKDLFQTICIDVTDHKRLEEAMRESEELYRTLAESAQEFIFILDAERNIQYINGFAASYVRQAPEKLIGRKLDEFIPSSVLERAKWDLKKVFDEGQVFVAETRLNLFGTEMWLETRLVPLKKGEGRVRSVLGISRDMTKYKLIEDELMRKISELKEFNDQAVGKELKLIEMEKELNRLRQQISQEKDKVI</sequence>
<dbReference type="Gene3D" id="3.30.450.20">
    <property type="entry name" value="PAS domain"/>
    <property type="match status" value="3"/>
</dbReference>
<evidence type="ECO:0000256" key="1">
    <source>
        <dbReference type="SAM" id="Coils"/>
    </source>
</evidence>
<evidence type="ECO:0000313" key="5">
    <source>
        <dbReference type="Proteomes" id="UP000051861"/>
    </source>
</evidence>
<dbReference type="SMART" id="SM00091">
    <property type="entry name" value="PAS"/>
    <property type="match status" value="3"/>
</dbReference>
<gene>
    <name evidence="4" type="ORF">AMJ44_03645</name>
</gene>
<dbReference type="AlphaFoldDB" id="A0A0S7Y407"/>
<proteinExistence type="predicted"/>
<feature type="domain" description="PAS" evidence="2">
    <location>
        <begin position="15"/>
        <end position="86"/>
    </location>
</feature>
<dbReference type="InterPro" id="IPR035965">
    <property type="entry name" value="PAS-like_dom_sf"/>
</dbReference>
<accession>A0A0S7Y407</accession>
<evidence type="ECO:0000259" key="3">
    <source>
        <dbReference type="PROSITE" id="PS50113"/>
    </source>
</evidence>
<dbReference type="Pfam" id="PF08448">
    <property type="entry name" value="PAS_4"/>
    <property type="match status" value="1"/>
</dbReference>
<feature type="coiled-coil region" evidence="1">
    <location>
        <begin position="379"/>
        <end position="427"/>
    </location>
</feature>
<dbReference type="InterPro" id="IPR000014">
    <property type="entry name" value="PAS"/>
</dbReference>
<dbReference type="InterPro" id="IPR013656">
    <property type="entry name" value="PAS_4"/>
</dbReference>
<dbReference type="SUPFAM" id="SSF55785">
    <property type="entry name" value="PYP-like sensor domain (PAS domain)"/>
    <property type="match status" value="3"/>
</dbReference>
<dbReference type="NCBIfam" id="TIGR00229">
    <property type="entry name" value="sensory_box"/>
    <property type="match status" value="3"/>
</dbReference>
<dbReference type="InterPro" id="IPR000700">
    <property type="entry name" value="PAS-assoc_C"/>
</dbReference>
<dbReference type="CDD" id="cd00130">
    <property type="entry name" value="PAS"/>
    <property type="match status" value="3"/>
</dbReference>
<dbReference type="Pfam" id="PF00989">
    <property type="entry name" value="PAS"/>
    <property type="match status" value="1"/>
</dbReference>
<feature type="domain" description="PAS" evidence="2">
    <location>
        <begin position="142"/>
        <end position="208"/>
    </location>
</feature>
<reference evidence="4 5" key="1">
    <citation type="journal article" date="2015" name="Microbiome">
        <title>Genomic resolution of linkages in carbon, nitrogen, and sulfur cycling among widespread estuary sediment bacteria.</title>
        <authorList>
            <person name="Baker B.J."/>
            <person name="Lazar C.S."/>
            <person name="Teske A.P."/>
            <person name="Dick G.J."/>
        </authorList>
    </citation>
    <scope>NUCLEOTIDE SEQUENCE [LARGE SCALE GENOMIC DNA]</scope>
    <source>
        <strain evidence="4">DG_54_3</strain>
    </source>
</reference>
<dbReference type="Pfam" id="PF13426">
    <property type="entry name" value="PAS_9"/>
    <property type="match status" value="1"/>
</dbReference>
<dbReference type="EMBL" id="LIZX01000023">
    <property type="protein sequence ID" value="KPJ69501.1"/>
    <property type="molecule type" value="Genomic_DNA"/>
</dbReference>
<name>A0A0S7Y407_UNCSA</name>
<evidence type="ECO:0008006" key="6">
    <source>
        <dbReference type="Google" id="ProtNLM"/>
    </source>
</evidence>